<evidence type="ECO:0000256" key="2">
    <source>
        <dbReference type="ARBA" id="ARBA00004496"/>
    </source>
</evidence>
<dbReference type="InterPro" id="IPR000032">
    <property type="entry name" value="HPr-like"/>
</dbReference>
<name>A0A3B0PUG3_MYCSY</name>
<reference evidence="8" key="3">
    <citation type="submission" date="2022-10" db="EMBL/GenBank/DDBJ databases">
        <authorList>
            <person name="Wei X."/>
        </authorList>
    </citation>
    <scope>NUCLEOTIDE SEQUENCE</scope>
    <source>
        <strain evidence="8">SD2</strain>
    </source>
</reference>
<dbReference type="GO" id="GO:0016740">
    <property type="term" value="F:transferase activity"/>
    <property type="evidence" value="ECO:0007669"/>
    <property type="project" value="UniProtKB-KW"/>
</dbReference>
<dbReference type="RefSeq" id="WP_011283537.1">
    <property type="nucleotide sequence ID" value="NZ_CP034544.1"/>
</dbReference>
<dbReference type="InterPro" id="IPR002114">
    <property type="entry name" value="PTS_HPr_Ser_P_site"/>
</dbReference>
<accession>A0A3B0PUG3</accession>
<reference evidence="7" key="1">
    <citation type="submission" date="2018-06" db="EMBL/GenBank/DDBJ databases">
        <authorList>
            <consortium name="Pathogen Informatics"/>
            <person name="Doyle S."/>
        </authorList>
    </citation>
    <scope>NUCLEOTIDE SEQUENCE</scope>
    <source>
        <strain evidence="7">NCTC10124</strain>
    </source>
</reference>
<reference evidence="9" key="2">
    <citation type="submission" date="2018-06" db="EMBL/GenBank/DDBJ databases">
        <authorList>
            <consortium name="Pathogen Informatics"/>
        </authorList>
    </citation>
    <scope>NUCLEOTIDE SEQUENCE [LARGE SCALE GENOMIC DNA]</scope>
    <source>
        <strain evidence="9">NCTC10124</strain>
    </source>
</reference>
<evidence type="ECO:0000256" key="5">
    <source>
        <dbReference type="ARBA" id="ARBA00022683"/>
    </source>
</evidence>
<evidence type="ECO:0000259" key="6">
    <source>
        <dbReference type="PROSITE" id="PS51350"/>
    </source>
</evidence>
<dbReference type="Gene3D" id="3.30.1340.10">
    <property type="entry name" value="HPr-like"/>
    <property type="match status" value="1"/>
</dbReference>
<sequence length="87" mass="9582">MVTKEFKITDPIGLHARPATLIVSTANRFKSEASLHFNGKKANLKSIMNVMALGVRTNDHITLEFSGDDEAQALEAVEKVMLDNKLV</sequence>
<dbReference type="PANTHER" id="PTHR33705">
    <property type="entry name" value="PHOSPHOCARRIER PROTEIN HPR"/>
    <property type="match status" value="1"/>
</dbReference>
<gene>
    <name evidence="7" type="primary">ptsH</name>
    <name evidence="7" type="ORF">NCTC10124_00842</name>
    <name evidence="8" type="ORF">OIE46_02145</name>
</gene>
<comment type="function">
    <text evidence="1">General (non sugar-specific) component of the phosphoenolpyruvate-dependent sugar phosphotransferase system (sugar PTS). This major carbohydrate active-transport system catalyzes the phosphorylation of incoming sugar substrates concomitantly with their translocation across the cell membrane. The phosphoryl group from phosphoenolpyruvate (PEP) is transferred to the phosphoryl carrier protein HPr by enzyme I. Phospho-HPr then transfers it to the PTS EIIA domain.</text>
</comment>
<evidence type="ECO:0000256" key="3">
    <source>
        <dbReference type="ARBA" id="ARBA00020422"/>
    </source>
</evidence>
<dbReference type="EMBL" id="LS991953">
    <property type="protein sequence ID" value="SYV93113.1"/>
    <property type="molecule type" value="Genomic_DNA"/>
</dbReference>
<evidence type="ECO:0000313" key="8">
    <source>
        <dbReference type="EMBL" id="UZW64166.1"/>
    </source>
</evidence>
<dbReference type="GeneID" id="93530177"/>
<dbReference type="PROSITE" id="PS51350">
    <property type="entry name" value="PTS_HPR_DOM"/>
    <property type="match status" value="1"/>
</dbReference>
<dbReference type="GO" id="GO:0009401">
    <property type="term" value="P:phosphoenolpyruvate-dependent sugar phosphotransferase system"/>
    <property type="evidence" value="ECO:0007669"/>
    <property type="project" value="UniProtKB-KW"/>
</dbReference>
<organism evidence="7 9">
    <name type="scientific">Mycoplasmopsis synoviae</name>
    <name type="common">Mycoplasma synoviae</name>
    <dbReference type="NCBI Taxonomy" id="2109"/>
    <lineage>
        <taxon>Bacteria</taxon>
        <taxon>Bacillati</taxon>
        <taxon>Mycoplasmatota</taxon>
        <taxon>Mycoplasmoidales</taxon>
        <taxon>Metamycoplasmataceae</taxon>
        <taxon>Mycoplasmopsis</taxon>
    </lineage>
</organism>
<comment type="subcellular location">
    <subcellularLocation>
        <location evidence="2">Cytoplasm</location>
    </subcellularLocation>
</comment>
<dbReference type="InterPro" id="IPR035895">
    <property type="entry name" value="HPr-like_sf"/>
</dbReference>
<dbReference type="PRINTS" id="PR00107">
    <property type="entry name" value="PHOSPHOCPHPR"/>
</dbReference>
<keyword evidence="4" id="KW-0963">Cytoplasm</keyword>
<dbReference type="InterPro" id="IPR050399">
    <property type="entry name" value="HPr"/>
</dbReference>
<dbReference type="EMBL" id="CP107525">
    <property type="protein sequence ID" value="UZW64166.1"/>
    <property type="molecule type" value="Genomic_DNA"/>
</dbReference>
<dbReference type="CDD" id="cd00367">
    <property type="entry name" value="PTS-HPr_like"/>
    <property type="match status" value="1"/>
</dbReference>
<reference evidence="8" key="4">
    <citation type="submission" date="2022-11" db="EMBL/GenBank/DDBJ databases">
        <title>complete genomes of mycoplasma synoviae ZX313 strain and SD2 strain.</title>
        <authorList>
            <person name="Zhong Q."/>
        </authorList>
    </citation>
    <scope>NUCLEOTIDE SEQUENCE</scope>
    <source>
        <strain evidence="8">SD2</strain>
    </source>
</reference>
<dbReference type="NCBIfam" id="TIGR01003">
    <property type="entry name" value="PTS_HPr_family"/>
    <property type="match status" value="1"/>
</dbReference>
<dbReference type="PROSITE" id="PS00369">
    <property type="entry name" value="PTS_HPR_HIS"/>
    <property type="match status" value="1"/>
</dbReference>
<dbReference type="PANTHER" id="PTHR33705:SF2">
    <property type="entry name" value="PHOSPHOCARRIER PROTEIN NPR"/>
    <property type="match status" value="1"/>
</dbReference>
<protein>
    <recommendedName>
        <fullName evidence="3">Phosphocarrier protein HPr</fullName>
    </recommendedName>
</protein>
<dbReference type="GO" id="GO:0005737">
    <property type="term" value="C:cytoplasm"/>
    <property type="evidence" value="ECO:0007669"/>
    <property type="project" value="UniProtKB-SubCell"/>
</dbReference>
<dbReference type="InterPro" id="IPR001020">
    <property type="entry name" value="PTS_HPr_His_P_site"/>
</dbReference>
<feature type="domain" description="HPr" evidence="6">
    <location>
        <begin position="1"/>
        <end position="87"/>
    </location>
</feature>
<evidence type="ECO:0000256" key="1">
    <source>
        <dbReference type="ARBA" id="ARBA00003681"/>
    </source>
</evidence>
<dbReference type="OMA" id="MVCAEGD"/>
<dbReference type="Proteomes" id="UP001164481">
    <property type="component" value="Chromosome"/>
</dbReference>
<keyword evidence="7" id="KW-0808">Transferase</keyword>
<dbReference type="AlphaFoldDB" id="A0A3B0PUG3"/>
<keyword evidence="5" id="KW-0598">Phosphotransferase system</keyword>
<dbReference type="PROSITE" id="PS00589">
    <property type="entry name" value="PTS_HPR_SER"/>
    <property type="match status" value="1"/>
</dbReference>
<evidence type="ECO:0000313" key="9">
    <source>
        <dbReference type="Proteomes" id="UP000259328"/>
    </source>
</evidence>
<dbReference type="Proteomes" id="UP000259328">
    <property type="component" value="Chromosome"/>
</dbReference>
<dbReference type="Pfam" id="PF00381">
    <property type="entry name" value="PTS-HPr"/>
    <property type="match status" value="1"/>
</dbReference>
<evidence type="ECO:0000313" key="7">
    <source>
        <dbReference type="EMBL" id="SYV93113.1"/>
    </source>
</evidence>
<dbReference type="SUPFAM" id="SSF55594">
    <property type="entry name" value="HPr-like"/>
    <property type="match status" value="1"/>
</dbReference>
<proteinExistence type="predicted"/>
<evidence type="ECO:0000256" key="4">
    <source>
        <dbReference type="ARBA" id="ARBA00022490"/>
    </source>
</evidence>